<dbReference type="InterPro" id="IPR050863">
    <property type="entry name" value="CenT-Element_Derived"/>
</dbReference>
<evidence type="ECO:0000256" key="1">
    <source>
        <dbReference type="ARBA" id="ARBA00004123"/>
    </source>
</evidence>
<keyword evidence="7" id="KW-0013">ADP-ribosylation</keyword>
<dbReference type="GO" id="GO:0003682">
    <property type="term" value="F:chromatin binding"/>
    <property type="evidence" value="ECO:0007669"/>
    <property type="project" value="InterPro"/>
</dbReference>
<dbReference type="InterPro" id="IPR004875">
    <property type="entry name" value="DDE_SF_endonuclease_dom"/>
</dbReference>
<dbReference type="GeneTree" id="ENSGT00940000162810"/>
<keyword evidence="9 15" id="KW-0238">DNA-binding</keyword>
<dbReference type="GO" id="GO:0005721">
    <property type="term" value="C:pericentric heterochromatin"/>
    <property type="evidence" value="ECO:0007669"/>
    <property type="project" value="Ensembl"/>
</dbReference>
<organism evidence="19 20">
    <name type="scientific">Prolemur simus</name>
    <name type="common">Greater bamboo lemur</name>
    <name type="synonym">Hapalemur simus</name>
    <dbReference type="NCBI Taxonomy" id="1328070"/>
    <lineage>
        <taxon>Eukaryota</taxon>
        <taxon>Metazoa</taxon>
        <taxon>Chordata</taxon>
        <taxon>Craniata</taxon>
        <taxon>Vertebrata</taxon>
        <taxon>Euteleostomi</taxon>
        <taxon>Mammalia</taxon>
        <taxon>Eutheria</taxon>
        <taxon>Euarchontoglires</taxon>
        <taxon>Primates</taxon>
        <taxon>Strepsirrhini</taxon>
        <taxon>Lemuriformes</taxon>
        <taxon>Lemuridae</taxon>
        <taxon>Prolemur</taxon>
    </lineage>
</organism>
<dbReference type="GO" id="GO:0016604">
    <property type="term" value="C:nuclear body"/>
    <property type="evidence" value="ECO:0007669"/>
    <property type="project" value="Ensembl"/>
</dbReference>
<keyword evidence="10 15" id="KW-0539">Nucleus</keyword>
<evidence type="ECO:0000256" key="15">
    <source>
        <dbReference type="PROSITE-ProRule" id="PRU00320"/>
    </source>
</evidence>
<dbReference type="PROSITE" id="PS50960">
    <property type="entry name" value="HTH_PSQ"/>
    <property type="match status" value="1"/>
</dbReference>
<dbReference type="Gene3D" id="1.10.10.60">
    <property type="entry name" value="Homeodomain-like"/>
    <property type="match status" value="2"/>
</dbReference>
<evidence type="ECO:0000259" key="17">
    <source>
        <dbReference type="PROSITE" id="PS50960"/>
    </source>
</evidence>
<feature type="DNA-binding region" description="H-T-H motif" evidence="15">
    <location>
        <begin position="28"/>
        <end position="48"/>
    </location>
</feature>
<dbReference type="Pfam" id="PF09026">
    <property type="entry name" value="CENP-B_dimeris"/>
    <property type="match status" value="1"/>
</dbReference>
<dbReference type="InterPro" id="IPR034882">
    <property type="entry name" value="Dimerisation_CENP-B_sf"/>
</dbReference>
<feature type="domain" description="HTH CENPB-type" evidence="18">
    <location>
        <begin position="65"/>
        <end position="136"/>
    </location>
</feature>
<comment type="subcellular location">
    <subcellularLocation>
        <location evidence="2">Chromosome</location>
        <location evidence="2">Centromere</location>
    </subcellularLocation>
    <subcellularLocation>
        <location evidence="1 15">Nucleus</location>
    </subcellularLocation>
</comment>
<dbReference type="SMART" id="SM00674">
    <property type="entry name" value="CENPB"/>
    <property type="match status" value="1"/>
</dbReference>
<evidence type="ECO:0000256" key="8">
    <source>
        <dbReference type="ARBA" id="ARBA00022843"/>
    </source>
</evidence>
<dbReference type="FunFam" id="1.10.287.1090:FF:000001">
    <property type="entry name" value="major centromere autoantigen B"/>
    <property type="match status" value="1"/>
</dbReference>
<evidence type="ECO:0000256" key="2">
    <source>
        <dbReference type="ARBA" id="ARBA00004584"/>
    </source>
</evidence>
<evidence type="ECO:0000256" key="13">
    <source>
        <dbReference type="ARBA" id="ARBA00062224"/>
    </source>
</evidence>
<dbReference type="InterPro" id="IPR006600">
    <property type="entry name" value="HTH_CenpB_DNA-bd_dom"/>
</dbReference>
<dbReference type="PROSITE" id="PS51253">
    <property type="entry name" value="HTH_CENPB"/>
    <property type="match status" value="1"/>
</dbReference>
<sequence>MGPKRRQLTFREKSRIIQEVEENPTLRKGEIARRFNIPPSTLSTILKNKRAILASERKYGVASTCRKTNKLSPYDKLEGLLIAWFQQIRAAGLPVKGIILKEKALRIAEELGMDDFTASNGWLDRFRRRHGVVSCSGVARARARNSTPRTPAAPASPAAVPSEGSGGGMTGWHTQEEQPPSVAEGYASQDVFSATETSLWYDFLPDQAAGLFGGDGRPRQATQRLSVLLCANADGSEKLPPLVAGKSAKPRAGQAGLPCDYTANSKGGVTTQALAKYLKALDTRMAAESRRVLLLAGRLAAQSLDTSGLRHVQLAFFPPGTVHPLERGVVQQVKGHYRQAMLLKAMTALESQDHSGLQLGLMEALHFVAAAWQAVEPSDIAACFREAGFGGGPNATITTSLKSEGEEEEEEEEGEEEEEEEEGEGEEEEDEEEGQEEEEEEDRGEGEELGEEEEVEEEGDVDDSDEDEEEEEEESSSEGLEAEDWAQGVVEAGGSFGGYGAQEEAQCPTLHFLEGGEDSESDSEDEEDDEEEDEEDDDEDDEEDGDEVPVPSFGEAMAYFAMVKRYLTSFPIDDRVQSHILHLEHDLVHVTRKNHARQAGVRGLGHQS</sequence>
<dbReference type="Pfam" id="PF04218">
    <property type="entry name" value="CENP-B_N"/>
    <property type="match status" value="1"/>
</dbReference>
<dbReference type="SUPFAM" id="SSF46689">
    <property type="entry name" value="Homeodomain-like"/>
    <property type="match status" value="2"/>
</dbReference>
<dbReference type="AlphaFoldDB" id="A0A8C8ZIP3"/>
<feature type="compositionally biased region" description="Low complexity" evidence="16">
    <location>
        <begin position="144"/>
        <end position="159"/>
    </location>
</feature>
<evidence type="ECO:0000256" key="3">
    <source>
        <dbReference type="ARBA" id="ARBA00022454"/>
    </source>
</evidence>
<evidence type="ECO:0000256" key="11">
    <source>
        <dbReference type="ARBA" id="ARBA00023328"/>
    </source>
</evidence>
<keyword evidence="5" id="KW-1017">Isopeptide bond</keyword>
<feature type="compositionally biased region" description="Acidic residues" evidence="16">
    <location>
        <begin position="515"/>
        <end position="547"/>
    </location>
</feature>
<feature type="domain" description="HTH psq-type" evidence="17">
    <location>
        <begin position="1"/>
        <end position="52"/>
    </location>
</feature>
<evidence type="ECO:0000313" key="20">
    <source>
        <dbReference type="Proteomes" id="UP000694414"/>
    </source>
</evidence>
<dbReference type="SUPFAM" id="SSF101160">
    <property type="entry name" value="Dimerisation domain of CENP-B"/>
    <property type="match status" value="1"/>
</dbReference>
<evidence type="ECO:0000256" key="9">
    <source>
        <dbReference type="ARBA" id="ARBA00023125"/>
    </source>
</evidence>
<feature type="region of interest" description="Disordered" evidence="16">
    <location>
        <begin position="387"/>
        <end position="552"/>
    </location>
</feature>
<dbReference type="FunFam" id="1.10.10.60:FF:000313">
    <property type="entry name" value="major centromere autoantigen B"/>
    <property type="match status" value="1"/>
</dbReference>
<dbReference type="InterPro" id="IPR007889">
    <property type="entry name" value="HTH_Psq"/>
</dbReference>
<comment type="subunit">
    <text evidence="13">Antiparallel homodimer. Interacts with CENPT. Identified in a centromere complex containing histones H2A, H2B and H4, and at least CENPA, CENPB, CENPC, CENPT, CENPN, HJURP, SUPT16H, SSRP1 and RSF1.</text>
</comment>
<keyword evidence="8" id="KW-0832">Ubl conjugation</keyword>
<keyword evidence="6" id="KW-0597">Phosphoprotein</keyword>
<dbReference type="PANTHER" id="PTHR19303">
    <property type="entry name" value="TRANSPOSON"/>
    <property type="match status" value="1"/>
</dbReference>
<protein>
    <recommendedName>
        <fullName evidence="14">Major centromere autoantigen B</fullName>
    </recommendedName>
</protein>
<dbReference type="Pfam" id="PF03221">
    <property type="entry name" value="HTH_Tnp_Tc5"/>
    <property type="match status" value="1"/>
</dbReference>
<evidence type="ECO:0000256" key="7">
    <source>
        <dbReference type="ARBA" id="ARBA00022765"/>
    </source>
</evidence>
<evidence type="ECO:0000256" key="14">
    <source>
        <dbReference type="ARBA" id="ARBA00070884"/>
    </source>
</evidence>
<keyword evidence="11" id="KW-0137">Centromere</keyword>
<evidence type="ECO:0000256" key="4">
    <source>
        <dbReference type="ARBA" id="ARBA00022481"/>
    </source>
</evidence>
<dbReference type="InterPro" id="IPR015115">
    <property type="entry name" value="CenpB_C"/>
</dbReference>
<feature type="region of interest" description="Disordered" evidence="16">
    <location>
        <begin position="142"/>
        <end position="183"/>
    </location>
</feature>
<dbReference type="Ensembl" id="ENSPSMT00000020888.1">
    <property type="protein sequence ID" value="ENSPSMP00000017987.1"/>
    <property type="gene ID" value="ENSPSMG00000012772.1"/>
</dbReference>
<keyword evidence="20" id="KW-1185">Reference proteome</keyword>
<dbReference type="Pfam" id="PF03184">
    <property type="entry name" value="DDE_1"/>
    <property type="match status" value="1"/>
</dbReference>
<dbReference type="Gene3D" id="1.10.287.1090">
    <property type="entry name" value="Dimerisation domain of CENP-B"/>
    <property type="match status" value="1"/>
</dbReference>
<accession>A0A8C8ZIP3</accession>
<feature type="compositionally biased region" description="Acidic residues" evidence="16">
    <location>
        <begin position="405"/>
        <end position="484"/>
    </location>
</feature>
<keyword evidence="3" id="KW-0158">Chromosome</keyword>
<name>A0A8C8ZIP3_PROSS</name>
<reference evidence="19" key="2">
    <citation type="submission" date="2025-09" db="UniProtKB">
        <authorList>
            <consortium name="Ensembl"/>
        </authorList>
    </citation>
    <scope>IDENTIFICATION</scope>
</reference>
<proteinExistence type="predicted"/>
<evidence type="ECO:0000256" key="6">
    <source>
        <dbReference type="ARBA" id="ARBA00022553"/>
    </source>
</evidence>
<evidence type="ECO:0000256" key="5">
    <source>
        <dbReference type="ARBA" id="ARBA00022499"/>
    </source>
</evidence>
<evidence type="ECO:0000256" key="12">
    <source>
        <dbReference type="ARBA" id="ARBA00060241"/>
    </source>
</evidence>
<evidence type="ECO:0000256" key="10">
    <source>
        <dbReference type="ARBA" id="ARBA00023242"/>
    </source>
</evidence>
<dbReference type="GO" id="GO:0000779">
    <property type="term" value="C:condensed chromosome, centromeric region"/>
    <property type="evidence" value="ECO:0007669"/>
    <property type="project" value="Ensembl"/>
</dbReference>
<keyword evidence="4" id="KW-0488">Methylation</keyword>
<evidence type="ECO:0000256" key="16">
    <source>
        <dbReference type="SAM" id="MobiDB-lite"/>
    </source>
</evidence>
<reference evidence="19" key="1">
    <citation type="submission" date="2025-08" db="UniProtKB">
        <authorList>
            <consortium name="Ensembl"/>
        </authorList>
    </citation>
    <scope>IDENTIFICATION</scope>
</reference>
<evidence type="ECO:0000313" key="19">
    <source>
        <dbReference type="Ensembl" id="ENSPSMP00000017987.1"/>
    </source>
</evidence>
<comment type="function">
    <text evidence="12">Interacts with centromeric heterochromatin in chromosomes and binds to a specific 17 bp subset of alphoid satellite DNA, called the CENP-B box. May organize arrays of centromere satellite DNA into a higher-order structure which then directs centromere formation and kinetochore assembly in mammalian chromosomes.</text>
</comment>
<dbReference type="Proteomes" id="UP000694414">
    <property type="component" value="Unplaced"/>
</dbReference>
<dbReference type="GO" id="GO:0003677">
    <property type="term" value="F:DNA binding"/>
    <property type="evidence" value="ECO:0007669"/>
    <property type="project" value="UniProtKB-UniRule"/>
</dbReference>
<evidence type="ECO:0000259" key="18">
    <source>
        <dbReference type="PROSITE" id="PS51253"/>
    </source>
</evidence>
<dbReference type="InterPro" id="IPR009057">
    <property type="entry name" value="Homeodomain-like_sf"/>
</dbReference>
<gene>
    <name evidence="19" type="primary">CENPB</name>
</gene>
<dbReference type="PANTHER" id="PTHR19303:SF69">
    <property type="entry name" value="MAJOR CENTROMERE AUTOANTIGEN B"/>
    <property type="match status" value="1"/>
</dbReference>